<dbReference type="OrthoDB" id="9802248at2"/>
<sequence length="285" mass="32022">MKKFLFLISLLFVNYFVSGQKVVEPSTTMHPEWSKPYQPFRIVGNLYYVGTYDLACYLIVTPKGNILINTGLASSASYIKKNIETLGFKFADTKILLNMQAHFDHMGAMAAIKRLTGAKLMMDEGDAAMAAGGGRSDYSSRQKVMTYVPVKPDRLLHNGDTVKLGGMQLIMLHHPGHTKGSNSYLFTVADKKRKYRVLIANMPTIITDEKFSDLSDYPTIAKDYAYTINSMQNLNFDIWLAAHASQFDLAGKHKPGNSYNPAAFMDKKGYDDNMNNLRKAFTEHK</sequence>
<comment type="caution">
    <text evidence="6">The sequence shown here is derived from an EMBL/GenBank/DDBJ whole genome shotgun (WGS) entry which is preliminary data.</text>
</comment>
<evidence type="ECO:0000313" key="7">
    <source>
        <dbReference type="Proteomes" id="UP000295499"/>
    </source>
</evidence>
<evidence type="ECO:0000256" key="2">
    <source>
        <dbReference type="ARBA" id="ARBA00022723"/>
    </source>
</evidence>
<keyword evidence="4" id="KW-0862">Zinc</keyword>
<dbReference type="InterPro" id="IPR001279">
    <property type="entry name" value="Metallo-B-lactamas"/>
</dbReference>
<dbReference type="EMBL" id="SNWM01000002">
    <property type="protein sequence ID" value="TDO22966.1"/>
    <property type="molecule type" value="Genomic_DNA"/>
</dbReference>
<proteinExistence type="predicted"/>
<dbReference type="GO" id="GO:0016787">
    <property type="term" value="F:hydrolase activity"/>
    <property type="evidence" value="ECO:0007669"/>
    <property type="project" value="UniProtKB-KW"/>
</dbReference>
<dbReference type="InterPro" id="IPR051453">
    <property type="entry name" value="MBL_Glyoxalase_II"/>
</dbReference>
<dbReference type="AlphaFoldDB" id="A0A4R6ILW6"/>
<dbReference type="RefSeq" id="WP_133554767.1">
    <property type="nucleotide sequence ID" value="NZ_SNWM01000002.1"/>
</dbReference>
<dbReference type="SUPFAM" id="SSF56281">
    <property type="entry name" value="Metallo-hydrolase/oxidoreductase"/>
    <property type="match status" value="1"/>
</dbReference>
<evidence type="ECO:0000256" key="1">
    <source>
        <dbReference type="ARBA" id="ARBA00001947"/>
    </source>
</evidence>
<dbReference type="Pfam" id="PF00753">
    <property type="entry name" value="Lactamase_B"/>
    <property type="match status" value="1"/>
</dbReference>
<gene>
    <name evidence="6" type="ORF">CLV32_1951</name>
</gene>
<protein>
    <submittedName>
        <fullName evidence="6">Metallo-beta-lactamase class B</fullName>
    </submittedName>
</protein>
<dbReference type="PANTHER" id="PTHR46233:SF3">
    <property type="entry name" value="HYDROXYACYLGLUTATHIONE HYDROLASE GLOC"/>
    <property type="match status" value="1"/>
</dbReference>
<dbReference type="InterPro" id="IPR036866">
    <property type="entry name" value="RibonucZ/Hydroxyglut_hydro"/>
</dbReference>
<keyword evidence="3" id="KW-0378">Hydrolase</keyword>
<dbReference type="GO" id="GO:0046872">
    <property type="term" value="F:metal ion binding"/>
    <property type="evidence" value="ECO:0007669"/>
    <property type="project" value="UniProtKB-KW"/>
</dbReference>
<dbReference type="NCBIfam" id="NF033105">
    <property type="entry name" value="bla_subclass_B3"/>
    <property type="match status" value="1"/>
</dbReference>
<dbReference type="Gene3D" id="3.60.15.10">
    <property type="entry name" value="Ribonuclease Z/Hydroxyacylglutathione hydrolase-like"/>
    <property type="match status" value="1"/>
</dbReference>
<evidence type="ECO:0000256" key="3">
    <source>
        <dbReference type="ARBA" id="ARBA00022801"/>
    </source>
</evidence>
<accession>A0A4R6ILW6</accession>
<reference evidence="6 7" key="1">
    <citation type="submission" date="2019-03" db="EMBL/GenBank/DDBJ databases">
        <title>Genomic Encyclopedia of Archaeal and Bacterial Type Strains, Phase II (KMG-II): from individual species to whole genera.</title>
        <authorList>
            <person name="Goeker M."/>
        </authorList>
    </citation>
    <scope>NUCLEOTIDE SEQUENCE [LARGE SCALE GENOMIC DNA]</scope>
    <source>
        <strain evidence="6 7">DSM 19034</strain>
    </source>
</reference>
<dbReference type="SMART" id="SM00849">
    <property type="entry name" value="Lactamase_B"/>
    <property type="match status" value="1"/>
</dbReference>
<evidence type="ECO:0000313" key="6">
    <source>
        <dbReference type="EMBL" id="TDO22966.1"/>
    </source>
</evidence>
<dbReference type="NCBIfam" id="NF012229">
    <property type="entry name" value="bla_class_B_core"/>
    <property type="match status" value="1"/>
</dbReference>
<dbReference type="Proteomes" id="UP000295499">
    <property type="component" value="Unassembled WGS sequence"/>
</dbReference>
<evidence type="ECO:0000259" key="5">
    <source>
        <dbReference type="SMART" id="SM00849"/>
    </source>
</evidence>
<keyword evidence="7" id="KW-1185">Reference proteome</keyword>
<keyword evidence="2" id="KW-0479">Metal-binding</keyword>
<comment type="cofactor">
    <cofactor evidence="1">
        <name>Zn(2+)</name>
        <dbReference type="ChEBI" id="CHEBI:29105"/>
    </cofactor>
</comment>
<organism evidence="6 7">
    <name type="scientific">Pedobacter duraquae</name>
    <dbReference type="NCBI Taxonomy" id="425511"/>
    <lineage>
        <taxon>Bacteria</taxon>
        <taxon>Pseudomonadati</taxon>
        <taxon>Bacteroidota</taxon>
        <taxon>Sphingobacteriia</taxon>
        <taxon>Sphingobacteriales</taxon>
        <taxon>Sphingobacteriaceae</taxon>
        <taxon>Pedobacter</taxon>
    </lineage>
</organism>
<feature type="domain" description="Metallo-beta-lactamase" evidence="5">
    <location>
        <begin position="53"/>
        <end position="243"/>
    </location>
</feature>
<evidence type="ECO:0000256" key="4">
    <source>
        <dbReference type="ARBA" id="ARBA00022833"/>
    </source>
</evidence>
<name>A0A4R6ILW6_9SPHI</name>
<dbReference type="PANTHER" id="PTHR46233">
    <property type="entry name" value="HYDROXYACYLGLUTATHIONE HYDROLASE GLOC"/>
    <property type="match status" value="1"/>
</dbReference>